<keyword evidence="1" id="KW-0812">Transmembrane</keyword>
<evidence type="ECO:0000256" key="1">
    <source>
        <dbReference type="SAM" id="Phobius"/>
    </source>
</evidence>
<keyword evidence="3" id="KW-1185">Reference proteome</keyword>
<dbReference type="AlphaFoldDB" id="A0A7I7RIZ2"/>
<accession>A0A7I7RIZ2</accession>
<dbReference type="KEGG" id="mcee:MCEL_23960"/>
<protein>
    <submittedName>
        <fullName evidence="2">Membrane protein</fullName>
    </submittedName>
</protein>
<dbReference type="Pfam" id="PF11259">
    <property type="entry name" value="DUF3060"/>
    <property type="match status" value="1"/>
</dbReference>
<keyword evidence="1" id="KW-1133">Transmembrane helix</keyword>
<evidence type="ECO:0000313" key="3">
    <source>
        <dbReference type="Proteomes" id="UP000466431"/>
    </source>
</evidence>
<name>A0A7I7RIZ2_MYCCF</name>
<reference evidence="2 3" key="1">
    <citation type="journal article" date="2019" name="Emerg. Microbes Infect.">
        <title>Comprehensive subspecies identification of 175 nontuberculous mycobacteria species based on 7547 genomic profiles.</title>
        <authorList>
            <person name="Matsumoto Y."/>
            <person name="Kinjo T."/>
            <person name="Motooka D."/>
            <person name="Nabeya D."/>
            <person name="Jung N."/>
            <person name="Uechi K."/>
            <person name="Horii T."/>
            <person name="Iida T."/>
            <person name="Fujita J."/>
            <person name="Nakamura S."/>
        </authorList>
    </citation>
    <scope>NUCLEOTIDE SEQUENCE [LARGE SCALE GENOMIC DNA]</scope>
    <source>
        <strain evidence="2 3">JCM 18439</strain>
    </source>
</reference>
<gene>
    <name evidence="2" type="ORF">MCEL_23960</name>
</gene>
<organism evidence="2 3">
    <name type="scientific">Mycolicibacterium celeriflavum</name>
    <name type="common">Mycobacterium celeriflavum</name>
    <dbReference type="NCBI Taxonomy" id="1249101"/>
    <lineage>
        <taxon>Bacteria</taxon>
        <taxon>Bacillati</taxon>
        <taxon>Actinomycetota</taxon>
        <taxon>Actinomycetes</taxon>
        <taxon>Mycobacteriales</taxon>
        <taxon>Mycobacteriaceae</taxon>
        <taxon>Mycolicibacterium</taxon>
    </lineage>
</organism>
<evidence type="ECO:0000313" key="2">
    <source>
        <dbReference type="EMBL" id="BBY44101.1"/>
    </source>
</evidence>
<dbReference type="EMBL" id="AP022591">
    <property type="protein sequence ID" value="BBY44101.1"/>
    <property type="molecule type" value="Genomic_DNA"/>
</dbReference>
<feature type="transmembrane region" description="Helical" evidence="1">
    <location>
        <begin position="90"/>
        <end position="113"/>
    </location>
</feature>
<keyword evidence="1" id="KW-0472">Membrane</keyword>
<dbReference type="InterPro" id="IPR021417">
    <property type="entry name" value="DUF3060"/>
</dbReference>
<dbReference type="Proteomes" id="UP000466431">
    <property type="component" value="Chromosome"/>
</dbReference>
<sequence>MQTAVWHHLRMKPEDDPEARIRQLEQPLADYGAVELGTSQSTGNDYPTSELPPPVYGPPYPPTYQQQSPYSAPPFGVSFPPGPTRSGAPYGLIFGLIGVVMVLIVAGIGVFVWSMSSTPDRIRTGPGFSDTEDYGGPRDAPIQVPRDQPPEVAVAPAGGQYSVSGVEKTETIECNGSNISISGVDNTVTLLGHCQSVTVSGVDNQVFLDSADSIDASGFDNQVIYHSGDPEIDATSRNSVTRR</sequence>
<proteinExistence type="predicted"/>